<dbReference type="Pfam" id="PF13843">
    <property type="entry name" value="DDE_Tnp_1_7"/>
    <property type="match status" value="1"/>
</dbReference>
<sequence>MNSAVHADNYLTSIGLAEYLRSQYGCQYVGTAMENEMAFHPCRLKDMNKRSVPRGTIDYMSSDGILVARWKDNSVVTILANDVGMEPLGEIDWYDRRVKKKVTAPCPSVIAKYNSHMGDIDESDMLTHLYKTPFKAKRFCIHPRLDCMQCLNPLKEGLFGITVQIEVPQGVLSGHLSFKMLIIRGTRSSLGTQNVPLPRQGQQAILQSVKDATYLHMPMHVEMRQTYEFHSSKDNIHGSCWMCENCNVALFYCYKELFFFVL</sequence>
<proteinExistence type="predicted"/>
<gene>
    <name evidence="2" type="primary">PGBD3_1</name>
    <name evidence="2" type="ORF">E2C01_043126</name>
</gene>
<name>A0A5B7FV99_PORTR</name>
<evidence type="ECO:0000313" key="3">
    <source>
        <dbReference type="Proteomes" id="UP000324222"/>
    </source>
</evidence>
<dbReference type="AlphaFoldDB" id="A0A5B7FV99"/>
<dbReference type="EMBL" id="VSRR010008804">
    <property type="protein sequence ID" value="MPC49327.1"/>
    <property type="molecule type" value="Genomic_DNA"/>
</dbReference>
<reference evidence="2 3" key="1">
    <citation type="submission" date="2019-05" db="EMBL/GenBank/DDBJ databases">
        <title>Another draft genome of Portunus trituberculatus and its Hox gene families provides insights of decapod evolution.</title>
        <authorList>
            <person name="Jeong J.-H."/>
            <person name="Song I."/>
            <person name="Kim S."/>
            <person name="Choi T."/>
            <person name="Kim D."/>
            <person name="Ryu S."/>
            <person name="Kim W."/>
        </authorList>
    </citation>
    <scope>NUCLEOTIDE SEQUENCE [LARGE SCALE GENOMIC DNA]</scope>
    <source>
        <tissue evidence="2">Muscle</tissue>
    </source>
</reference>
<feature type="domain" description="PiggyBac transposable element-derived protein" evidence="1">
    <location>
        <begin position="2"/>
        <end position="136"/>
    </location>
</feature>
<comment type="caution">
    <text evidence="2">The sequence shown here is derived from an EMBL/GenBank/DDBJ whole genome shotgun (WGS) entry which is preliminary data.</text>
</comment>
<dbReference type="OrthoDB" id="6717908at2759"/>
<protein>
    <submittedName>
        <fullName evidence="2">PiggyBac transposable element-derived protein 3</fullName>
    </submittedName>
</protein>
<evidence type="ECO:0000259" key="1">
    <source>
        <dbReference type="Pfam" id="PF13843"/>
    </source>
</evidence>
<keyword evidence="3" id="KW-1185">Reference proteome</keyword>
<accession>A0A5B7FV99</accession>
<dbReference type="Proteomes" id="UP000324222">
    <property type="component" value="Unassembled WGS sequence"/>
</dbReference>
<dbReference type="InterPro" id="IPR029526">
    <property type="entry name" value="PGBD"/>
</dbReference>
<dbReference type="PANTHER" id="PTHR47272">
    <property type="entry name" value="DDE_TNP_1_7 DOMAIN-CONTAINING PROTEIN"/>
    <property type="match status" value="1"/>
</dbReference>
<dbReference type="PANTHER" id="PTHR47272:SF1">
    <property type="entry name" value="PIGGYBAC TRANSPOSABLE ELEMENT-DERIVED PROTEIN 3-LIKE"/>
    <property type="match status" value="1"/>
</dbReference>
<organism evidence="2 3">
    <name type="scientific">Portunus trituberculatus</name>
    <name type="common">Swimming crab</name>
    <name type="synonym">Neptunus trituberculatus</name>
    <dbReference type="NCBI Taxonomy" id="210409"/>
    <lineage>
        <taxon>Eukaryota</taxon>
        <taxon>Metazoa</taxon>
        <taxon>Ecdysozoa</taxon>
        <taxon>Arthropoda</taxon>
        <taxon>Crustacea</taxon>
        <taxon>Multicrustacea</taxon>
        <taxon>Malacostraca</taxon>
        <taxon>Eumalacostraca</taxon>
        <taxon>Eucarida</taxon>
        <taxon>Decapoda</taxon>
        <taxon>Pleocyemata</taxon>
        <taxon>Brachyura</taxon>
        <taxon>Eubrachyura</taxon>
        <taxon>Portunoidea</taxon>
        <taxon>Portunidae</taxon>
        <taxon>Portuninae</taxon>
        <taxon>Portunus</taxon>
    </lineage>
</organism>
<evidence type="ECO:0000313" key="2">
    <source>
        <dbReference type="EMBL" id="MPC49327.1"/>
    </source>
</evidence>